<gene>
    <name evidence="2" type="ORF">LWI28_017404</name>
</gene>
<proteinExistence type="predicted"/>
<reference evidence="2" key="1">
    <citation type="journal article" date="2022" name="Plant J.">
        <title>Strategies of tolerance reflected in two North American maple genomes.</title>
        <authorList>
            <person name="McEvoy S.L."/>
            <person name="Sezen U.U."/>
            <person name="Trouern-Trend A."/>
            <person name="McMahon S.M."/>
            <person name="Schaberg P.G."/>
            <person name="Yang J."/>
            <person name="Wegrzyn J.L."/>
            <person name="Swenson N.G."/>
        </authorList>
    </citation>
    <scope>NUCLEOTIDE SEQUENCE</scope>
    <source>
        <strain evidence="2">91603</strain>
    </source>
</reference>
<evidence type="ECO:0000256" key="1">
    <source>
        <dbReference type="SAM" id="MobiDB-lite"/>
    </source>
</evidence>
<keyword evidence="3" id="KW-1185">Reference proteome</keyword>
<dbReference type="EMBL" id="JAJSOW010000103">
    <property type="protein sequence ID" value="KAI9174445.1"/>
    <property type="molecule type" value="Genomic_DNA"/>
</dbReference>
<accession>A0AAD5IS24</accession>
<protein>
    <submittedName>
        <fullName evidence="2">Uncharacterized protein</fullName>
    </submittedName>
</protein>
<sequence length="175" mass="19901">MYNGLGIKYHRPGTRDNRQCTRDDKQGTTDRVLRTIGKVPRTSPDLAPKTIYLSTLFETNAKHGAYTSDLTLPLEPNKRSFGSICNSSKKILIDKHPLGKFPLFSTFKRRFSSGLQMALLKTLMYVYLPLHSQSIFDNSIFSAVPLNDELQQVTKVEEQVLLTLTAPRHIDHDHQ</sequence>
<dbReference type="AlphaFoldDB" id="A0AAD5IS24"/>
<comment type="caution">
    <text evidence="2">The sequence shown here is derived from an EMBL/GenBank/DDBJ whole genome shotgun (WGS) entry which is preliminary data.</text>
</comment>
<feature type="compositionally biased region" description="Basic and acidic residues" evidence="1">
    <location>
        <begin position="13"/>
        <end position="28"/>
    </location>
</feature>
<feature type="region of interest" description="Disordered" evidence="1">
    <location>
        <begin position="1"/>
        <end position="28"/>
    </location>
</feature>
<dbReference type="Proteomes" id="UP001064489">
    <property type="component" value="Chromosome 8"/>
</dbReference>
<name>A0AAD5IS24_ACENE</name>
<organism evidence="2 3">
    <name type="scientific">Acer negundo</name>
    <name type="common">Box elder</name>
    <dbReference type="NCBI Taxonomy" id="4023"/>
    <lineage>
        <taxon>Eukaryota</taxon>
        <taxon>Viridiplantae</taxon>
        <taxon>Streptophyta</taxon>
        <taxon>Embryophyta</taxon>
        <taxon>Tracheophyta</taxon>
        <taxon>Spermatophyta</taxon>
        <taxon>Magnoliopsida</taxon>
        <taxon>eudicotyledons</taxon>
        <taxon>Gunneridae</taxon>
        <taxon>Pentapetalae</taxon>
        <taxon>rosids</taxon>
        <taxon>malvids</taxon>
        <taxon>Sapindales</taxon>
        <taxon>Sapindaceae</taxon>
        <taxon>Hippocastanoideae</taxon>
        <taxon>Acereae</taxon>
        <taxon>Acer</taxon>
    </lineage>
</organism>
<evidence type="ECO:0000313" key="3">
    <source>
        <dbReference type="Proteomes" id="UP001064489"/>
    </source>
</evidence>
<evidence type="ECO:0000313" key="2">
    <source>
        <dbReference type="EMBL" id="KAI9174445.1"/>
    </source>
</evidence>
<reference evidence="2" key="2">
    <citation type="submission" date="2023-02" db="EMBL/GenBank/DDBJ databases">
        <authorList>
            <person name="Swenson N.G."/>
            <person name="Wegrzyn J.L."/>
            <person name="Mcevoy S.L."/>
        </authorList>
    </citation>
    <scope>NUCLEOTIDE SEQUENCE</scope>
    <source>
        <strain evidence="2">91603</strain>
        <tissue evidence="2">Leaf</tissue>
    </source>
</reference>